<comment type="subcellular location">
    <subcellularLocation>
        <location evidence="1">Cell membrane</location>
        <topology evidence="1">Single-pass type I membrane protein</topology>
    </subcellularLocation>
</comment>
<keyword evidence="7" id="KW-0524">Neurogenesis</keyword>
<proteinExistence type="inferred from homology"/>
<feature type="region of interest" description="Disordered" evidence="15">
    <location>
        <begin position="2068"/>
        <end position="2089"/>
    </location>
</feature>
<dbReference type="Gene3D" id="1.10.506.10">
    <property type="entry name" value="GTPase Activation - p120gap, domain 1"/>
    <property type="match status" value="3"/>
</dbReference>
<keyword evidence="10" id="KW-1015">Disulfide bond</keyword>
<keyword evidence="3" id="KW-1003">Cell membrane</keyword>
<dbReference type="GO" id="GO:0017154">
    <property type="term" value="F:semaphorin receptor activity"/>
    <property type="evidence" value="ECO:0007669"/>
    <property type="project" value="InterPro"/>
</dbReference>
<dbReference type="InterPro" id="IPR002165">
    <property type="entry name" value="Plexin_repeat"/>
</dbReference>
<accession>A0A9Q0M170</accession>
<evidence type="ECO:0000256" key="8">
    <source>
        <dbReference type="ARBA" id="ARBA00022989"/>
    </source>
</evidence>
<dbReference type="Pfam" id="PF01833">
    <property type="entry name" value="TIG"/>
    <property type="match status" value="3"/>
</dbReference>
<feature type="compositionally biased region" description="Low complexity" evidence="15">
    <location>
        <begin position="1512"/>
        <end position="1531"/>
    </location>
</feature>
<dbReference type="GO" id="GO:0008360">
    <property type="term" value="P:regulation of cell shape"/>
    <property type="evidence" value="ECO:0007669"/>
    <property type="project" value="TreeGrafter"/>
</dbReference>
<name>A0A9Q0M170_BLOTA</name>
<evidence type="ECO:0000259" key="17">
    <source>
        <dbReference type="PROSITE" id="PS51004"/>
    </source>
</evidence>
<dbReference type="SMART" id="SM00429">
    <property type="entry name" value="IPT"/>
    <property type="match status" value="3"/>
</dbReference>
<dbReference type="GO" id="GO:0050772">
    <property type="term" value="P:positive regulation of axonogenesis"/>
    <property type="evidence" value="ECO:0007669"/>
    <property type="project" value="TreeGrafter"/>
</dbReference>
<dbReference type="InterPro" id="IPR046800">
    <property type="entry name" value="Plexin_RBD"/>
</dbReference>
<comment type="caution">
    <text evidence="13">Lacks conserved residue(s) required for the propagation of feature annotation.</text>
</comment>
<dbReference type="InterPro" id="IPR041362">
    <property type="entry name" value="TIG2_plexin"/>
</dbReference>
<keyword evidence="19" id="KW-1185">Reference proteome</keyword>
<dbReference type="GO" id="GO:0005886">
    <property type="term" value="C:plasma membrane"/>
    <property type="evidence" value="ECO:0007669"/>
    <property type="project" value="UniProtKB-SubCell"/>
</dbReference>
<dbReference type="SUPFAM" id="SSF48350">
    <property type="entry name" value="GTPase activation domain, GAP"/>
    <property type="match status" value="1"/>
</dbReference>
<comment type="similarity">
    <text evidence="2">Belongs to the plexin family.</text>
</comment>
<dbReference type="GO" id="GO:0008045">
    <property type="term" value="P:motor neuron axon guidance"/>
    <property type="evidence" value="ECO:0007669"/>
    <property type="project" value="TreeGrafter"/>
</dbReference>
<dbReference type="InterPro" id="IPR001627">
    <property type="entry name" value="Semap_dom"/>
</dbReference>
<feature type="compositionally biased region" description="Low complexity" evidence="15">
    <location>
        <begin position="1487"/>
        <end position="1501"/>
    </location>
</feature>
<evidence type="ECO:0000256" key="2">
    <source>
        <dbReference type="ARBA" id="ARBA00010297"/>
    </source>
</evidence>
<feature type="region of interest" description="Disordered" evidence="15">
    <location>
        <begin position="1487"/>
        <end position="1554"/>
    </location>
</feature>
<feature type="transmembrane region" description="Helical" evidence="16">
    <location>
        <begin position="1057"/>
        <end position="1080"/>
    </location>
</feature>
<evidence type="ECO:0000256" key="15">
    <source>
        <dbReference type="SAM" id="MobiDB-lite"/>
    </source>
</evidence>
<feature type="compositionally biased region" description="Polar residues" evidence="15">
    <location>
        <begin position="1630"/>
        <end position="1644"/>
    </location>
</feature>
<evidence type="ECO:0000256" key="3">
    <source>
        <dbReference type="ARBA" id="ARBA00022475"/>
    </source>
</evidence>
<dbReference type="EMBL" id="JAPWDV010000004">
    <property type="protein sequence ID" value="KAJ6216027.1"/>
    <property type="molecule type" value="Genomic_DNA"/>
</dbReference>
<evidence type="ECO:0000256" key="1">
    <source>
        <dbReference type="ARBA" id="ARBA00004251"/>
    </source>
</evidence>
<dbReference type="Pfam" id="PF20170">
    <property type="entry name" value="Plexin_RBD"/>
    <property type="match status" value="1"/>
</dbReference>
<keyword evidence="14" id="KW-0175">Coiled coil</keyword>
<dbReference type="PROSITE" id="PS51004">
    <property type="entry name" value="SEMA"/>
    <property type="match status" value="1"/>
</dbReference>
<evidence type="ECO:0000256" key="13">
    <source>
        <dbReference type="PROSITE-ProRule" id="PRU00352"/>
    </source>
</evidence>
<dbReference type="Pfam" id="PF17960">
    <property type="entry name" value="TIG_plexin"/>
    <property type="match status" value="1"/>
</dbReference>
<keyword evidence="8 16" id="KW-1133">Transmembrane helix</keyword>
<dbReference type="SUPFAM" id="SSF101912">
    <property type="entry name" value="Sema domain"/>
    <property type="match status" value="1"/>
</dbReference>
<keyword evidence="4 16" id="KW-0812">Transmembrane</keyword>
<dbReference type="InterPro" id="IPR036352">
    <property type="entry name" value="Semap_dom_sf"/>
</dbReference>
<dbReference type="PANTHER" id="PTHR22625:SF44">
    <property type="entry name" value="PLEXIN-B"/>
    <property type="match status" value="1"/>
</dbReference>
<dbReference type="Pfam" id="PF01403">
    <property type="entry name" value="Sema"/>
    <property type="match status" value="1"/>
</dbReference>
<evidence type="ECO:0000256" key="14">
    <source>
        <dbReference type="SAM" id="Coils"/>
    </source>
</evidence>
<feature type="compositionally biased region" description="Low complexity" evidence="15">
    <location>
        <begin position="1645"/>
        <end position="1666"/>
    </location>
</feature>
<dbReference type="InterPro" id="IPR057533">
    <property type="entry name" value="PSI_Plexin-B"/>
</dbReference>
<dbReference type="SMART" id="SM00423">
    <property type="entry name" value="PSI"/>
    <property type="match status" value="3"/>
</dbReference>
<organism evidence="18 19">
    <name type="scientific">Blomia tropicalis</name>
    <name type="common">Mite</name>
    <dbReference type="NCBI Taxonomy" id="40697"/>
    <lineage>
        <taxon>Eukaryota</taxon>
        <taxon>Metazoa</taxon>
        <taxon>Ecdysozoa</taxon>
        <taxon>Arthropoda</taxon>
        <taxon>Chelicerata</taxon>
        <taxon>Arachnida</taxon>
        <taxon>Acari</taxon>
        <taxon>Acariformes</taxon>
        <taxon>Sarcoptiformes</taxon>
        <taxon>Astigmata</taxon>
        <taxon>Glycyphagoidea</taxon>
        <taxon>Echimyopodidae</taxon>
        <taxon>Blomia</taxon>
    </lineage>
</organism>
<dbReference type="Pfam" id="PF24479">
    <property type="entry name" value="PSI_PlexinA-B"/>
    <property type="match status" value="1"/>
</dbReference>
<dbReference type="InterPro" id="IPR014756">
    <property type="entry name" value="Ig_E-set"/>
</dbReference>
<evidence type="ECO:0000256" key="12">
    <source>
        <dbReference type="ARBA" id="ARBA00023180"/>
    </source>
</evidence>
<dbReference type="InterPro" id="IPR016201">
    <property type="entry name" value="PSI"/>
</dbReference>
<sequence length="2566" mass="285371">MEENENPKTFNESYTGNVFNFCNEAVKLNGSIPLRTQAALVTRDGSAMTSITAGITGQHTVAFVGTAYGSVKKILLQSNDYAEQFDEVMIDQGHPILADMMVDSEIEPKHLIVASPYKVMKLPVETCVQHETCDRCLQARNPYCGWCSLQKRCTIKSECLVSSDVGSSISVNHHVRHYHGFSQQQQQPQSSQSSNSILFSTPRWLSLETSQCIDFQAIKPEFMPRDQIQPVELIINQLPPLPYGANYLCVFEQSSPIPATVTRHGLACQTPSIVSRPTIPLGQDHTTVNLAVRSSETDTDFIHRSFIFYDCSVHKSCKSCVMSTWNCNWCMHENVCTHNTSTCTRRVIVGENSPHNSLIKGVEHCPSFSIQTPIRLPNGARKELRVEVRNLIPSQDGFQCIVEIEQAKERVTARVQDNNIICHEIMLTYQEEIGEQNATLTVLWNGDTFIDRTNVTLYKCQYLGAHTGRPDCSLCQTLDPKYGCVWCHSQCSFVDQCGEQRPSSSCPPPRIDYIHPISGPVEGGTLVSIEGSNLGSSLNEIRDRLSIGGIPCTPIEYNISIRVICRTGASAIGQQSALVVIGNRAGVTRAQAKFQYKTIELDEVIPKIGPQSGGSRIYLIGKNLNIGSNMAVYLDDLPCTVERALASSSQLSCRTSAAPYSSYVVSRLTLSIDAANFTLTNPFLYTPDPTINRIEPMQSYFSGGRTITVTGTHFTSIQQPRLMVFTRRQRISSTINPTIGRHHTQSSSSSWYTTPLPTITESTILASYQARLINDSICTVISATRMQCTAPMINANLDRLASKLHRSNIPIGPVNVVPSFDISNQTGPIPEQIYLQIGFVMDDTISVLELDNYYPQMDSMMLYVADPTFYAMGNGRGKSIPIGNGEEVLTITNGDLLVIDGDNLASLTLTENEFNITIGMVRCNVSSITMRQVICSPPIYPPSATDELGRKALLELPVVVVRVGNLRRVLGYIHYGDYYFNGFVGSTGGGGNSPFNHRSESSSNDNDDNDDTRFYHQNAFNRFDPSSSSNGNGNNPLVTQTIVSTSSTFINSLTMELLIGILLITGMILAIISIIVLAAYKHKTNEAEREYKRIQLQMDTLENNVRSECKQAFAELQTDILQATGIFSMEEMHRMVVPTHDERTFIMRMFFANTIDGNYGSMIVNHYGGANSQHVVSNNHPHSHHQHHAQWYNSSIESAYYTYHNRYGSSSAITSSLIGSKPICAIFWNNSPYFHLTPGNLSSSSSPSTFLGSGSGTSETTINIASVTNGPNENFYTLNRTNHLQLQQQQQQQSATNKCHQQLPSQASTDDLLQQLFMERNFLLILVETIESQKSLTNVDRTHFASLITLLLLDRMDYTFDVMRHLLARVLDRIPFTKGETVNNCGLFDAGSDLSITEKLLIDWLSICLFKYAKEVSAGPLFLLYSAIKHQIDKGPVDYVTSMSRYSLSEERLLREQIDYRSVTVYVTIDDKLKQLINGSQSSSSSMNLVQTQQQQQQQTQSTLNRSTIGCRTLRNTSTNSNTTATTINRRQAIRSSDLDLTSMTPNEDDPIIIPNESIQSIGSMSSDRASSGQTQQQNGVSCRILDCDTISQVKGKIIEQLFRSIPFSERPTISDVILYYRCLKPKPTLPQSAQPNSGSTPNPQQQQQQQSETKAQQQQQQQTTTGNVSNDPSQSGDVQRAVAAALYTIQDIYSVAGMMSKADADRIYNASRRSDLSLMEMTDIILDDYDHSTQILTANEAIWRRLNTISHYGIADGASLILCARDCAQIRSGSRLMESAQNPTTNDGGKATTTATTTAATATTTTTNSIRFNLNETLPQPPNDDDQTDPMDESNYHLYESIPAMYGTMGNNGNGRDRSSSSSLLYGNNYNYPNIITGTNQESVYNLSTASSNGGKRNYYGIPSNRSTIYGRTNSNQQQQQHEQDQTYGSSPYRPSIYSPCATLSPNYSQTRLLRNQSLLNSTNSSRMMKGGNNGTIVGPAHYLMMNTSSSGVVNTTNRTRRSLARNFYERLSSLVRTRRSTRTHINNRHPNRSKPYSTTTTATNIRSYRSPANRQNVSTSIYHHQRMGHYQAPSSSGASSIQQHHNRSSYDYEYDIDEDYDPMNCGDDAIGDYTLDDDGMPIDHTGEMRHNVWHLVKPSSLIADCIIGASGCALYDQSQDHNGRRNIRMIKNRRELLRRRRRRRSPFGSTNMVNNQMVSVASAVLSASQINLSHTQTMLHQPQSVNHGINHQSSNVATSPLSLLTNSASSIFASIFALNSQNNNNNNVSPTMDGMQSGTTINHQSTIAKSIPEIYLTRLLSTKGTIQQYIDDLLRTIFTVNEHLPIAVKWLFDFFDTIAIRNGSPNEINVEQLHLWKSNCLLNRFWCVLLRTPEMLFDIGSTIPIDGCFDVLANNLIDAALVERSNLNGTSNDLIGNDTKTFELPKLTKDSPPAKLLFARDIPAYRSMIGQYYHDIALLPPINESDIIAYMKDVSKTYENKVSKDRIMGELMSYVVAYKDVIFQALAADPIAGHDHLHLRFDSLINGHVVSSNHQTRSTIRCDSIAPQNGTIFLPANNTGISRV</sequence>
<feature type="compositionally biased region" description="Polar residues" evidence="15">
    <location>
        <begin position="1667"/>
        <end position="1676"/>
    </location>
</feature>
<feature type="region of interest" description="Disordered" evidence="15">
    <location>
        <begin position="1779"/>
        <end position="1799"/>
    </location>
</feature>
<dbReference type="InterPro" id="IPR008936">
    <property type="entry name" value="Rho_GTPase_activation_prot"/>
</dbReference>
<dbReference type="InterPro" id="IPR015943">
    <property type="entry name" value="WD40/YVTN_repeat-like_dom_sf"/>
</dbReference>
<dbReference type="InterPro" id="IPR031148">
    <property type="entry name" value="Plexin"/>
</dbReference>
<dbReference type="OMA" id="DWLSICL"/>
<dbReference type="GO" id="GO:0097374">
    <property type="term" value="P:sensory neuron axon guidance"/>
    <property type="evidence" value="ECO:0007669"/>
    <property type="project" value="TreeGrafter"/>
</dbReference>
<feature type="compositionally biased region" description="Polar residues" evidence="15">
    <location>
        <begin position="1905"/>
        <end position="1917"/>
    </location>
</feature>
<evidence type="ECO:0000256" key="9">
    <source>
        <dbReference type="ARBA" id="ARBA00023136"/>
    </source>
</evidence>
<dbReference type="SUPFAM" id="SSF81296">
    <property type="entry name" value="E set domains"/>
    <property type="match status" value="3"/>
</dbReference>
<evidence type="ECO:0000256" key="5">
    <source>
        <dbReference type="ARBA" id="ARBA00022729"/>
    </source>
</evidence>
<comment type="caution">
    <text evidence="18">The sequence shown here is derived from an EMBL/GenBank/DDBJ whole genome shotgun (WGS) entry which is preliminary data.</text>
</comment>
<dbReference type="Pfam" id="PF18020">
    <property type="entry name" value="TIG_2"/>
    <property type="match status" value="1"/>
</dbReference>
<dbReference type="InterPro" id="IPR013548">
    <property type="entry name" value="Plexin_cytoplasmic_RasGAP_dom"/>
</dbReference>
<dbReference type="Gene3D" id="2.130.10.10">
    <property type="entry name" value="YVTN repeat-like/Quinoprotein amine dehydrogenase"/>
    <property type="match status" value="1"/>
</dbReference>
<evidence type="ECO:0000256" key="6">
    <source>
        <dbReference type="ARBA" id="ARBA00022737"/>
    </source>
</evidence>
<evidence type="ECO:0000256" key="10">
    <source>
        <dbReference type="ARBA" id="ARBA00023157"/>
    </source>
</evidence>
<dbReference type="InterPro" id="IPR013783">
    <property type="entry name" value="Ig-like_fold"/>
</dbReference>
<evidence type="ECO:0000313" key="19">
    <source>
        <dbReference type="Proteomes" id="UP001142055"/>
    </source>
</evidence>
<feature type="region of interest" description="Disordered" evidence="15">
    <location>
        <begin position="1629"/>
        <end position="1676"/>
    </location>
</feature>
<protein>
    <recommendedName>
        <fullName evidence="17">Sema domain-containing protein</fullName>
    </recommendedName>
</protein>
<dbReference type="Gene3D" id="2.60.40.10">
    <property type="entry name" value="Immunoglobulins"/>
    <property type="match status" value="4"/>
</dbReference>
<feature type="compositionally biased region" description="Polar residues" evidence="15">
    <location>
        <begin position="2074"/>
        <end position="2085"/>
    </location>
</feature>
<evidence type="ECO:0000256" key="7">
    <source>
        <dbReference type="ARBA" id="ARBA00022902"/>
    </source>
</evidence>
<keyword evidence="6" id="KW-0677">Repeat</keyword>
<feature type="domain" description="Sema" evidence="17">
    <location>
        <begin position="1"/>
        <end position="124"/>
    </location>
</feature>
<evidence type="ECO:0000256" key="16">
    <source>
        <dbReference type="SAM" id="Phobius"/>
    </source>
</evidence>
<feature type="coiled-coil region" evidence="14">
    <location>
        <begin position="1077"/>
        <end position="1111"/>
    </location>
</feature>
<keyword evidence="5" id="KW-0732">Signal</keyword>
<dbReference type="PANTHER" id="PTHR22625">
    <property type="entry name" value="PLEXIN"/>
    <property type="match status" value="1"/>
</dbReference>
<dbReference type="Pfam" id="PF08337">
    <property type="entry name" value="Plexin_cytopl"/>
    <property type="match status" value="1"/>
</dbReference>
<evidence type="ECO:0000313" key="18">
    <source>
        <dbReference type="EMBL" id="KAJ6216027.1"/>
    </source>
</evidence>
<keyword evidence="9 16" id="KW-0472">Membrane</keyword>
<dbReference type="Gene3D" id="3.10.20.90">
    <property type="entry name" value="Phosphatidylinositol 3-kinase Catalytic Subunit, Chain A, domain 1"/>
    <property type="match status" value="2"/>
</dbReference>
<dbReference type="Proteomes" id="UP001142055">
    <property type="component" value="Chromosome 4"/>
</dbReference>
<dbReference type="InterPro" id="IPR041019">
    <property type="entry name" value="TIG1_plexin"/>
</dbReference>
<gene>
    <name evidence="18" type="ORF">RDWZM_010527</name>
</gene>
<evidence type="ECO:0000256" key="11">
    <source>
        <dbReference type="ARBA" id="ARBA00023170"/>
    </source>
</evidence>
<dbReference type="GO" id="GO:0007162">
    <property type="term" value="P:negative regulation of cell adhesion"/>
    <property type="evidence" value="ECO:0007669"/>
    <property type="project" value="TreeGrafter"/>
</dbReference>
<dbReference type="InterPro" id="IPR002909">
    <property type="entry name" value="IPT_dom"/>
</dbReference>
<dbReference type="GO" id="GO:0030334">
    <property type="term" value="P:regulation of cell migration"/>
    <property type="evidence" value="ECO:0007669"/>
    <property type="project" value="TreeGrafter"/>
</dbReference>
<dbReference type="FunFam" id="2.60.40.10:FF:000203">
    <property type="entry name" value="Plexin B2"/>
    <property type="match status" value="1"/>
</dbReference>
<dbReference type="Pfam" id="PF01437">
    <property type="entry name" value="PSI"/>
    <property type="match status" value="1"/>
</dbReference>
<feature type="region of interest" description="Disordered" evidence="15">
    <location>
        <begin position="1890"/>
        <end position="1933"/>
    </location>
</feature>
<keyword evidence="11" id="KW-0675">Receptor</keyword>
<dbReference type="Pfam" id="PF24317">
    <property type="entry name" value="PSI_Plexin-B"/>
    <property type="match status" value="1"/>
</dbReference>
<dbReference type="FunFam" id="2.60.40.10:FF:000868">
    <property type="entry name" value="Plexin D1"/>
    <property type="match status" value="1"/>
</dbReference>
<dbReference type="GO" id="GO:0002116">
    <property type="term" value="C:semaphorin receptor complex"/>
    <property type="evidence" value="ECO:0007669"/>
    <property type="project" value="TreeGrafter"/>
</dbReference>
<reference evidence="18" key="1">
    <citation type="submission" date="2022-12" db="EMBL/GenBank/DDBJ databases">
        <title>Genome assemblies of Blomia tropicalis.</title>
        <authorList>
            <person name="Cui Y."/>
        </authorList>
    </citation>
    <scope>NUCLEOTIDE SEQUENCE</scope>
    <source>
        <tissue evidence="18">Adult mites</tissue>
    </source>
</reference>
<dbReference type="SUPFAM" id="SSF103575">
    <property type="entry name" value="Plexin repeat"/>
    <property type="match status" value="1"/>
</dbReference>
<keyword evidence="12" id="KW-0325">Glycoprotein</keyword>
<evidence type="ECO:0000256" key="4">
    <source>
        <dbReference type="ARBA" id="ARBA00022692"/>
    </source>
</evidence>